<feature type="transmembrane region" description="Helical" evidence="1">
    <location>
        <begin position="32"/>
        <end position="54"/>
    </location>
</feature>
<feature type="transmembrane region" description="Helical" evidence="1">
    <location>
        <begin position="60"/>
        <end position="80"/>
    </location>
</feature>
<organism evidence="2 3">
    <name type="scientific">Thalassolituus marinus</name>
    <dbReference type="NCBI Taxonomy" id="671053"/>
    <lineage>
        <taxon>Bacteria</taxon>
        <taxon>Pseudomonadati</taxon>
        <taxon>Pseudomonadota</taxon>
        <taxon>Gammaproteobacteria</taxon>
        <taxon>Oceanospirillales</taxon>
        <taxon>Oceanospirillaceae</taxon>
        <taxon>Thalassolituus</taxon>
    </lineage>
</organism>
<dbReference type="EMBL" id="JAEDAH010000042">
    <property type="protein sequence ID" value="MCA6063679.1"/>
    <property type="molecule type" value="Genomic_DNA"/>
</dbReference>
<dbReference type="Proteomes" id="UP000714380">
    <property type="component" value="Unassembled WGS sequence"/>
</dbReference>
<keyword evidence="1" id="KW-0472">Membrane</keyword>
<sequence>MKEALRKLFSPILNPLEQGEGQFAYQPSHRKILMVIGVLFSMLSAFAIAAAVFAQQWGGLLPGAVFLSVGVVCAVVAFLGSDRAVARLWKSK</sequence>
<protein>
    <submittedName>
        <fullName evidence="2">Uncharacterized protein</fullName>
    </submittedName>
</protein>
<evidence type="ECO:0000256" key="1">
    <source>
        <dbReference type="SAM" id="Phobius"/>
    </source>
</evidence>
<reference evidence="2 3" key="1">
    <citation type="submission" date="2020-12" db="EMBL/GenBank/DDBJ databases">
        <title>Novel Thalassolituus-related marine hydrocarbonoclastic bacteria mediated algae-derived hydrocarbons mineralization in twilight zone of the northern South China Sea.</title>
        <authorList>
            <person name="Dong C."/>
        </authorList>
    </citation>
    <scope>NUCLEOTIDE SEQUENCE [LARGE SCALE GENOMIC DNA]</scope>
    <source>
        <strain evidence="2 3">IMCC1826</strain>
    </source>
</reference>
<comment type="caution">
    <text evidence="2">The sequence shown here is derived from an EMBL/GenBank/DDBJ whole genome shotgun (WGS) entry which is preliminary data.</text>
</comment>
<keyword evidence="1" id="KW-0812">Transmembrane</keyword>
<keyword evidence="1" id="KW-1133">Transmembrane helix</keyword>
<name>A0ABS7ZPN9_9GAMM</name>
<proteinExistence type="predicted"/>
<dbReference type="RefSeq" id="WP_225673903.1">
    <property type="nucleotide sequence ID" value="NZ_JAEDAH010000042.1"/>
</dbReference>
<accession>A0ABS7ZPN9</accession>
<evidence type="ECO:0000313" key="3">
    <source>
        <dbReference type="Proteomes" id="UP000714380"/>
    </source>
</evidence>
<evidence type="ECO:0000313" key="2">
    <source>
        <dbReference type="EMBL" id="MCA6063679.1"/>
    </source>
</evidence>
<keyword evidence="3" id="KW-1185">Reference proteome</keyword>
<gene>
    <name evidence="2" type="ORF">I9W95_08660</name>
</gene>